<keyword evidence="1" id="KW-1133">Transmembrane helix</keyword>
<dbReference type="InterPro" id="IPR005625">
    <property type="entry name" value="PepSY-ass_TM"/>
</dbReference>
<dbReference type="Pfam" id="PF03929">
    <property type="entry name" value="PepSY_TM"/>
    <property type="match status" value="1"/>
</dbReference>
<organism evidence="2 3">
    <name type="scientific">Pseudoalteromonas lipolytica</name>
    <dbReference type="NCBI Taxonomy" id="570156"/>
    <lineage>
        <taxon>Bacteria</taxon>
        <taxon>Pseudomonadati</taxon>
        <taxon>Pseudomonadota</taxon>
        <taxon>Gammaproteobacteria</taxon>
        <taxon>Alteromonadales</taxon>
        <taxon>Pseudoalteromonadaceae</taxon>
        <taxon>Pseudoalteromonas</taxon>
    </lineage>
</organism>
<protein>
    <recommendedName>
        <fullName evidence="4">PepSY domain-containing protein</fullName>
    </recommendedName>
</protein>
<feature type="transmembrane region" description="Helical" evidence="1">
    <location>
        <begin position="351"/>
        <end position="373"/>
    </location>
</feature>
<evidence type="ECO:0008006" key="4">
    <source>
        <dbReference type="Google" id="ProtNLM"/>
    </source>
</evidence>
<feature type="transmembrane region" description="Helical" evidence="1">
    <location>
        <begin position="12"/>
        <end position="36"/>
    </location>
</feature>
<sequence>MKESFFRSMTWLHTWVGLLVCWLLFLIFFAGTISFFKDEITIWAKPETHNVQHQAQRVQSQAEQINYVFAQLQQQAPNSLSWRINLPEPRNPVLSYGFAEPKQPGQRRAPFNYTHLDPNTLEQLPEPRETKGGNFFYRLHFDLHYIDVFTARIIVCLASLFMLVALITGIVIHKRIFKDMFSFRANKGSRSWLDAHNVSSVLALPFHIMITYTGIITLIFMLFPYPAETVYENGLRQMFDEALPINKRAKPSEEQRPMVAIKDVLDQIYTKSPNADISYVFVRNANTASSQIVVYLATGKEVVDNGPRYLFNGVTGELEASSGEDWSASAQFYDSMTALHSGRLAEPLLRWLYFFCGVAGCAMIATGCIMWAKRLRERLKAEQKPSFGLKLVESLNLITLMGLPLATSAFFIANRLLPLELAGRADKEILVFFLTWLAVALSAVSSIEKRHWRYNAWLNAIACFLVPVVNALTTDGNWITYLLTNQWALFGVDSAFICAGVLFLLQSKKIASHKAVINKAKPSKNRVLKEQQG</sequence>
<evidence type="ECO:0000313" key="2">
    <source>
        <dbReference type="EMBL" id="KPM82918.1"/>
    </source>
</evidence>
<feature type="transmembrane region" description="Helical" evidence="1">
    <location>
        <begin position="429"/>
        <end position="447"/>
    </location>
</feature>
<feature type="transmembrane region" description="Helical" evidence="1">
    <location>
        <begin position="149"/>
        <end position="172"/>
    </location>
</feature>
<evidence type="ECO:0000313" key="3">
    <source>
        <dbReference type="Proteomes" id="UP000050378"/>
    </source>
</evidence>
<feature type="transmembrane region" description="Helical" evidence="1">
    <location>
        <begin position="193"/>
        <end position="223"/>
    </location>
</feature>
<gene>
    <name evidence="2" type="ORF">AOG27_12535</name>
</gene>
<dbReference type="EMBL" id="LJTC01000008">
    <property type="protein sequence ID" value="KPM82918.1"/>
    <property type="molecule type" value="Genomic_DNA"/>
</dbReference>
<dbReference type="RefSeq" id="WP_054553365.1">
    <property type="nucleotide sequence ID" value="NZ_LJTC01000008.1"/>
</dbReference>
<feature type="transmembrane region" description="Helical" evidence="1">
    <location>
        <begin position="454"/>
        <end position="473"/>
    </location>
</feature>
<dbReference type="Proteomes" id="UP000050378">
    <property type="component" value="Unassembled WGS sequence"/>
</dbReference>
<dbReference type="STRING" id="570156.AOG27_12535"/>
<reference evidence="2 3" key="1">
    <citation type="submission" date="2015-09" db="EMBL/GenBank/DDBJ databases">
        <title>Draft Genome Sequence of Pseudoalteromonas lipolytica UCD-48B.</title>
        <authorList>
            <person name="Krusor M."/>
            <person name="Coil D.A."/>
            <person name="Lang J.M."/>
            <person name="Eisen J.A."/>
            <person name="Alexiev A."/>
        </authorList>
    </citation>
    <scope>NUCLEOTIDE SEQUENCE [LARGE SCALE GENOMIC DNA]</scope>
    <source>
        <strain evidence="2 3">UCD-48B</strain>
    </source>
</reference>
<keyword evidence="1" id="KW-0472">Membrane</keyword>
<comment type="caution">
    <text evidence="2">The sequence shown here is derived from an EMBL/GenBank/DDBJ whole genome shotgun (WGS) entry which is preliminary data.</text>
</comment>
<proteinExistence type="predicted"/>
<evidence type="ECO:0000256" key="1">
    <source>
        <dbReference type="SAM" id="Phobius"/>
    </source>
</evidence>
<feature type="transmembrane region" description="Helical" evidence="1">
    <location>
        <begin position="394"/>
        <end position="417"/>
    </location>
</feature>
<feature type="transmembrane region" description="Helical" evidence="1">
    <location>
        <begin position="485"/>
        <end position="505"/>
    </location>
</feature>
<accession>A0A0P7DZC9</accession>
<dbReference type="PANTHER" id="PTHR34219">
    <property type="entry name" value="IRON-REGULATED INNER MEMBRANE PROTEIN-RELATED"/>
    <property type="match status" value="1"/>
</dbReference>
<dbReference type="AlphaFoldDB" id="A0A0P7DZC9"/>
<dbReference type="PATRIC" id="fig|570156.3.peg.3603"/>
<dbReference type="PANTHER" id="PTHR34219:SF4">
    <property type="entry name" value="PEPSY DOMAIN-CONTAINING PROTEIN"/>
    <property type="match status" value="1"/>
</dbReference>
<dbReference type="OrthoDB" id="9776609at2"/>
<keyword evidence="1" id="KW-0812">Transmembrane</keyword>
<name>A0A0P7DZC9_9GAMM</name>